<organism evidence="1 2">
    <name type="scientific">Thermus scotoductus</name>
    <dbReference type="NCBI Taxonomy" id="37636"/>
    <lineage>
        <taxon>Bacteria</taxon>
        <taxon>Thermotogati</taxon>
        <taxon>Deinococcota</taxon>
        <taxon>Deinococci</taxon>
        <taxon>Thermales</taxon>
        <taxon>Thermaceae</taxon>
        <taxon>Thermus</taxon>
    </lineage>
</organism>
<sequence length="267" mass="29765">MRAVMNGEAELGYTAEVGMEELYQGVGPYQGYRPQVGYLVHTFYLYPMETFFVTLKANANRYRSLADLSGRPVFFFTAGNMNWLNAQRIFKALEYRFNHVEIDTGAIADALRAGTIVASVAYTISRASLVPAIREAEIRADLQVINPTPEEVRKLQGAGLEVVRISPRAFTKDVGVREILAVPLIFGYNARADLPEDLVYQILKAFEKAAPRLAERDAGFRPLAENFAALQVAAIRATPSIPVHPGLARYLREKGVWQAEWKVAQGR</sequence>
<comment type="caution">
    <text evidence="1">The sequence shown here is derived from an EMBL/GenBank/DDBJ whole genome shotgun (WGS) entry which is preliminary data.</text>
</comment>
<dbReference type="EMBL" id="PEMN01000392">
    <property type="protein sequence ID" value="RTI13676.1"/>
    <property type="molecule type" value="Genomic_DNA"/>
</dbReference>
<reference evidence="1 2" key="1">
    <citation type="journal article" date="2019" name="Extremophiles">
        <title>Biogeography of thermophiles and predominance of Thermus scotoductus in domestic water heaters.</title>
        <authorList>
            <person name="Wilpiszeski R.L."/>
            <person name="Zhang Z."/>
            <person name="House C.H."/>
        </authorList>
    </citation>
    <scope>NUCLEOTIDE SEQUENCE [LARGE SCALE GENOMIC DNA]</scope>
    <source>
        <strain evidence="1 2">10_S10</strain>
    </source>
</reference>
<dbReference type="SUPFAM" id="SSF53850">
    <property type="entry name" value="Periplasmic binding protein-like II"/>
    <property type="match status" value="1"/>
</dbReference>
<dbReference type="Pfam" id="PF16868">
    <property type="entry name" value="NMT1_3"/>
    <property type="match status" value="1"/>
</dbReference>
<name>A0A430UWJ8_THESC</name>
<gene>
    <name evidence="1" type="ORF">CSW23_13165</name>
</gene>
<dbReference type="AlphaFoldDB" id="A0A430UWJ8"/>
<dbReference type="Proteomes" id="UP000288073">
    <property type="component" value="Unassembled WGS sequence"/>
</dbReference>
<protein>
    <submittedName>
        <fullName evidence="1">Immunogenic protein</fullName>
    </submittedName>
</protein>
<dbReference type="InterPro" id="IPR011852">
    <property type="entry name" value="TRAP_TAXI"/>
</dbReference>
<evidence type="ECO:0000313" key="2">
    <source>
        <dbReference type="Proteomes" id="UP000288073"/>
    </source>
</evidence>
<dbReference type="PANTHER" id="PTHR42941:SF1">
    <property type="entry name" value="SLL1037 PROTEIN"/>
    <property type="match status" value="1"/>
</dbReference>
<proteinExistence type="predicted"/>
<dbReference type="Gene3D" id="3.40.190.10">
    <property type="entry name" value="Periplasmic binding protein-like II"/>
    <property type="match status" value="2"/>
</dbReference>
<dbReference type="PANTHER" id="PTHR42941">
    <property type="entry name" value="SLL1037 PROTEIN"/>
    <property type="match status" value="1"/>
</dbReference>
<evidence type="ECO:0000313" key="1">
    <source>
        <dbReference type="EMBL" id="RTI13676.1"/>
    </source>
</evidence>
<accession>A0A430UWJ8</accession>